<keyword evidence="6" id="KW-1185">Reference proteome</keyword>
<feature type="transmembrane region" description="Helical" evidence="3">
    <location>
        <begin position="629"/>
        <end position="650"/>
    </location>
</feature>
<dbReference type="EMBL" id="GL349475">
    <property type="protein sequence ID" value="KNC52790.1"/>
    <property type="molecule type" value="Genomic_DNA"/>
</dbReference>
<dbReference type="PROSITE" id="PS50923">
    <property type="entry name" value="SUSHI"/>
    <property type="match status" value="1"/>
</dbReference>
<feature type="transmembrane region" description="Helical" evidence="3">
    <location>
        <begin position="739"/>
        <end position="767"/>
    </location>
</feature>
<dbReference type="InterPro" id="IPR002049">
    <property type="entry name" value="LE_dom"/>
</dbReference>
<feature type="region of interest" description="Disordered" evidence="2">
    <location>
        <begin position="1085"/>
        <end position="1151"/>
    </location>
</feature>
<dbReference type="CDD" id="cd00033">
    <property type="entry name" value="CCP"/>
    <property type="match status" value="1"/>
</dbReference>
<reference evidence="5 6" key="1">
    <citation type="submission" date="2010-05" db="EMBL/GenBank/DDBJ databases">
        <title>The Genome Sequence of Thecamonas trahens ATCC 50062.</title>
        <authorList>
            <consortium name="The Broad Institute Genome Sequencing Platform"/>
            <person name="Russ C."/>
            <person name="Cuomo C."/>
            <person name="Shea T."/>
            <person name="Young S.K."/>
            <person name="Zeng Q."/>
            <person name="Koehrsen M."/>
            <person name="Haas B."/>
            <person name="Borodovsky M."/>
            <person name="Guigo R."/>
            <person name="Alvarado L."/>
            <person name="Berlin A."/>
            <person name="Bochicchio J."/>
            <person name="Borenstein D."/>
            <person name="Chapman S."/>
            <person name="Chen Z."/>
            <person name="Freedman E."/>
            <person name="Gellesch M."/>
            <person name="Goldberg J."/>
            <person name="Griggs A."/>
            <person name="Gujja S."/>
            <person name="Heilman E."/>
            <person name="Heiman D."/>
            <person name="Hepburn T."/>
            <person name="Howarth C."/>
            <person name="Jen D."/>
            <person name="Larson L."/>
            <person name="Mehta T."/>
            <person name="Park D."/>
            <person name="Pearson M."/>
            <person name="Roberts A."/>
            <person name="Saif S."/>
            <person name="Shenoy N."/>
            <person name="Sisk P."/>
            <person name="Stolte C."/>
            <person name="Sykes S."/>
            <person name="Thomson T."/>
            <person name="Walk T."/>
            <person name="White J."/>
            <person name="Yandava C."/>
            <person name="Burger G."/>
            <person name="Gray M.W."/>
            <person name="Holland P.W.H."/>
            <person name="King N."/>
            <person name="Lang F.B.F."/>
            <person name="Roger A.J."/>
            <person name="Ruiz-Trillo I."/>
            <person name="Lander E."/>
            <person name="Nusbaum C."/>
        </authorList>
    </citation>
    <scope>NUCLEOTIDE SEQUENCE [LARGE SCALE GENOMIC DNA]</scope>
    <source>
        <strain evidence="5 6">ATCC 50062</strain>
    </source>
</reference>
<gene>
    <name evidence="5" type="ORF">AMSG_08679</name>
</gene>
<keyword evidence="3" id="KW-0472">Membrane</keyword>
<feature type="region of interest" description="Disordered" evidence="2">
    <location>
        <begin position="273"/>
        <end position="311"/>
    </location>
</feature>
<accession>A0A0L0DKM9</accession>
<feature type="transmembrane region" description="Helical" evidence="3">
    <location>
        <begin position="840"/>
        <end position="859"/>
    </location>
</feature>
<evidence type="ECO:0000256" key="3">
    <source>
        <dbReference type="SAM" id="Phobius"/>
    </source>
</evidence>
<evidence type="ECO:0000256" key="2">
    <source>
        <dbReference type="SAM" id="MobiDB-lite"/>
    </source>
</evidence>
<keyword evidence="3" id="KW-1133">Transmembrane helix</keyword>
<feature type="compositionally biased region" description="Low complexity" evidence="2">
    <location>
        <begin position="957"/>
        <end position="988"/>
    </location>
</feature>
<organism evidence="5 6">
    <name type="scientific">Thecamonas trahens ATCC 50062</name>
    <dbReference type="NCBI Taxonomy" id="461836"/>
    <lineage>
        <taxon>Eukaryota</taxon>
        <taxon>Apusozoa</taxon>
        <taxon>Apusomonadida</taxon>
        <taxon>Apusomonadidae</taxon>
        <taxon>Thecamonas</taxon>
    </lineage>
</organism>
<dbReference type="Gene3D" id="2.10.70.10">
    <property type="entry name" value="Complement Module, domain 1"/>
    <property type="match status" value="1"/>
</dbReference>
<feature type="region of interest" description="Disordered" evidence="2">
    <location>
        <begin position="920"/>
        <end position="1010"/>
    </location>
</feature>
<feature type="compositionally biased region" description="Pro residues" evidence="2">
    <location>
        <begin position="282"/>
        <end position="304"/>
    </location>
</feature>
<dbReference type="RefSeq" id="XP_013755100.1">
    <property type="nucleotide sequence ID" value="XM_013899646.1"/>
</dbReference>
<feature type="transmembrane region" description="Helical" evidence="3">
    <location>
        <begin position="685"/>
        <end position="702"/>
    </location>
</feature>
<evidence type="ECO:0000256" key="1">
    <source>
        <dbReference type="ARBA" id="ARBA00023157"/>
    </source>
</evidence>
<feature type="region of interest" description="Disordered" evidence="2">
    <location>
        <begin position="1026"/>
        <end position="1064"/>
    </location>
</feature>
<dbReference type="CDD" id="cd00055">
    <property type="entry name" value="EGF_Lam"/>
    <property type="match status" value="1"/>
</dbReference>
<dbReference type="InterPro" id="IPR000436">
    <property type="entry name" value="Sushi_SCR_CCP_dom"/>
</dbReference>
<dbReference type="GeneID" id="25567316"/>
<keyword evidence="1" id="KW-1015">Disulfide bond</keyword>
<dbReference type="Pfam" id="PF00084">
    <property type="entry name" value="Sushi"/>
    <property type="match status" value="1"/>
</dbReference>
<name>A0A0L0DKM9_THETB</name>
<dbReference type="AlphaFoldDB" id="A0A0L0DKM9"/>
<evidence type="ECO:0000259" key="4">
    <source>
        <dbReference type="PROSITE" id="PS50923"/>
    </source>
</evidence>
<evidence type="ECO:0000313" key="6">
    <source>
        <dbReference type="Proteomes" id="UP000054408"/>
    </source>
</evidence>
<feature type="transmembrane region" description="Helical" evidence="3">
    <location>
        <begin position="865"/>
        <end position="887"/>
    </location>
</feature>
<keyword evidence="3" id="KW-0812">Transmembrane</keyword>
<feature type="transmembrane region" description="Helical" evidence="3">
    <location>
        <begin position="565"/>
        <end position="586"/>
    </location>
</feature>
<feature type="compositionally biased region" description="Basic residues" evidence="2">
    <location>
        <begin position="1113"/>
        <end position="1122"/>
    </location>
</feature>
<feature type="compositionally biased region" description="Polar residues" evidence="2">
    <location>
        <begin position="1095"/>
        <end position="1105"/>
    </location>
</feature>
<feature type="transmembrane region" description="Helical" evidence="3">
    <location>
        <begin position="535"/>
        <end position="558"/>
    </location>
</feature>
<dbReference type="PANTHER" id="PTHR11319">
    <property type="entry name" value="G PROTEIN-COUPLED RECEPTOR-RELATED"/>
    <property type="match status" value="1"/>
</dbReference>
<feature type="compositionally biased region" description="Polar residues" evidence="2">
    <location>
        <begin position="1135"/>
        <end position="1151"/>
    </location>
</feature>
<dbReference type="OrthoDB" id="538624at2759"/>
<dbReference type="SMART" id="SM00032">
    <property type="entry name" value="CCP"/>
    <property type="match status" value="1"/>
</dbReference>
<proteinExistence type="predicted"/>
<feature type="domain" description="Sushi" evidence="4">
    <location>
        <begin position="215"/>
        <end position="279"/>
    </location>
</feature>
<dbReference type="InterPro" id="IPR035976">
    <property type="entry name" value="Sushi/SCR/CCP_sf"/>
</dbReference>
<evidence type="ECO:0000313" key="5">
    <source>
        <dbReference type="EMBL" id="KNC52790.1"/>
    </source>
</evidence>
<feature type="transmembrane region" description="Helical" evidence="3">
    <location>
        <begin position="815"/>
        <end position="833"/>
    </location>
</feature>
<protein>
    <recommendedName>
        <fullName evidence="4">Sushi domain-containing protein</fullName>
    </recommendedName>
</protein>
<dbReference type="PANTHER" id="PTHR11319:SF35">
    <property type="entry name" value="OUTER MEMBRANE PROTEIN PMPC-RELATED"/>
    <property type="match status" value="1"/>
</dbReference>
<sequence>MARQQVLITTLTTTIIIAILTILQHPSIAATQYITSGTLTSVVRMNRTSGAILSGSVPHLELDVEHNFRYAACFPLSSPLTSSTGHLLIADAAINIPSSISLDHSPTGLGIGYFDVTAAQKAGHPDGAEWTTTGSLDNFNSDLLDFGEILDSGGSAVSFAGSVLVEVLQRMVDAPRWGAGTAAVLRFEELGGLCPSGNCCIMHASDISLKIGFYEVCPKVALVNGDVAADATTGGPNAAVGDAISYSCHPGYVPTSSTTLTCQSSGSYSPQVSAAGCAPEPALAPPPSPPPPSHPPLPQSPPTMPQSQSTSSIILQVHPAAAPLNGGILLEMSAAGDANAFFDASLYDISLECERWLSPTADAPIIATIATVSRTTDGSRIIFGAFPSNKTGYHAVTLVRSLRANSSAPPQRFLLPRALDYINGPCIHVGFVLHAAVCRPCSDFDGAHCPGGRRMWPLPGFWSDNEYEPPTRCRIPHACPGAVGGAGALPLATSNGRRITAVCAAGYTGRFCAACAPGFYSDNGVCRSCGSDSSIYAELTVVVLAFVAFMALVAIALVVFSAQRLVMVVAAVVLLQQFSMALRMGFQMVSESEGTPVVAALTRLASIINFEIEMLRPGCAVPRIPFSTIYFGTLALIVGAGFLFLLAVLLRQLFAPGTPRHLASAPIQVAAELKMAVARRHRSRYVHAVIILGTLAYLQLAVRSIQALHCVKAGDGKLRLNIELTELCYHGKHMTVALLAWAVLVLFSLGLPVFVVIIALSLARNAAIGPLVLERYGVFVRGLRAGRLWFRSLQLLISFAFAAESVLVIQPDARLFAALVNFAISILTVAVINPFAPLHAWLSYGAGIASCGQILYFVYTHSPLLYFVGGLGIVTSVALFAAIIQIWRQQSVHQEQQLQDALASRRVDVEPIEMAYTPALSAPPLRDDNTSDTLAFASVPNSPRRSAHRSPTERRSSISATPSASSTRRRVVSSSPRAPRASSASQPRLSIESFRTISTRHGSHKVKKQSMTSLSGLVEVMGELQSLNSQSTRNQRRRRRVRDASQLHLSPRLGSDSSRERSTSLASMRSISVAYDGTLSLSRVPLSARDPQRPTAYSMSRNATMSRSGSRSISRRTRRRKSISGSSMRSSDSRIFTTPSKTTETSARPSLALSSTLIMPSTSNAASATPAASALGRPRQRSFFRRQRFQDQPWLHIALTRGL</sequence>
<feature type="compositionally biased region" description="Low complexity" evidence="2">
    <location>
        <begin position="1123"/>
        <end position="1134"/>
    </location>
</feature>
<dbReference type="Proteomes" id="UP000054408">
    <property type="component" value="Unassembled WGS sequence"/>
</dbReference>
<dbReference type="SUPFAM" id="SSF57535">
    <property type="entry name" value="Complement control module/SCR domain"/>
    <property type="match status" value="1"/>
</dbReference>